<dbReference type="Proteomes" id="UP001500929">
    <property type="component" value="Unassembled WGS sequence"/>
</dbReference>
<dbReference type="InterPro" id="IPR001078">
    <property type="entry name" value="2-oxoacid_DH_actylTfrase"/>
</dbReference>
<evidence type="ECO:0000313" key="3">
    <source>
        <dbReference type="Proteomes" id="UP001500929"/>
    </source>
</evidence>
<dbReference type="PANTHER" id="PTHR23151">
    <property type="entry name" value="DIHYDROLIPOAMIDE ACETYL/SUCCINYL-TRANSFERASE-RELATED"/>
    <property type="match status" value="1"/>
</dbReference>
<proteinExistence type="predicted"/>
<feature type="domain" description="2-oxoacid dehydrogenase acyltransferase catalytic" evidence="1">
    <location>
        <begin position="13"/>
        <end position="228"/>
    </location>
</feature>
<comment type="caution">
    <text evidence="2">The sequence shown here is derived from an EMBL/GenBank/DDBJ whole genome shotgun (WGS) entry which is preliminary data.</text>
</comment>
<dbReference type="PANTHER" id="PTHR23151:SF90">
    <property type="entry name" value="DIHYDROLIPOYLLYSINE-RESIDUE ACETYLTRANSFERASE COMPONENT OF PYRUVATE DEHYDROGENASE COMPLEX, MITOCHONDRIAL-RELATED"/>
    <property type="match status" value="1"/>
</dbReference>
<dbReference type="Pfam" id="PF00198">
    <property type="entry name" value="2-oxoacid_dh"/>
    <property type="match status" value="1"/>
</dbReference>
<name>A0ABN3E876_9MICO</name>
<dbReference type="Gene3D" id="3.30.559.10">
    <property type="entry name" value="Chloramphenicol acetyltransferase-like domain"/>
    <property type="match status" value="1"/>
</dbReference>
<dbReference type="EMBL" id="BAAAQY010000021">
    <property type="protein sequence ID" value="GAA2250629.1"/>
    <property type="molecule type" value="Genomic_DNA"/>
</dbReference>
<dbReference type="InterPro" id="IPR023213">
    <property type="entry name" value="CAT-like_dom_sf"/>
</dbReference>
<accession>A0ABN3E876</accession>
<evidence type="ECO:0000313" key="2">
    <source>
        <dbReference type="EMBL" id="GAA2250629.1"/>
    </source>
</evidence>
<sequence>MTEAPPGPQGTEEGTSVPLTGIRKAAAKQMVAAWAAPAFHLSTGVDMTEALKVRETIAGATVTDVIIRACAAALVQVPEMNAWYEDLSTRRFAQVNIGVAVATEAGLTVPVIHDASALDLAEIAERRRDAVQRARHGALKWADVSRGTFTISNLGMRDIDSFDAILNVPQVAILAVAATRPTPIPDGERGMRWRSVAQLTLSCDHRAVDGAAGAAFLEVVKAGIEAPIARPGG</sequence>
<organism evidence="2 3">
    <name type="scientific">Herbiconiux moechotypicola</name>
    <dbReference type="NCBI Taxonomy" id="637393"/>
    <lineage>
        <taxon>Bacteria</taxon>
        <taxon>Bacillati</taxon>
        <taxon>Actinomycetota</taxon>
        <taxon>Actinomycetes</taxon>
        <taxon>Micrococcales</taxon>
        <taxon>Microbacteriaceae</taxon>
        <taxon>Herbiconiux</taxon>
    </lineage>
</organism>
<reference evidence="2 3" key="1">
    <citation type="journal article" date="2019" name="Int. J. Syst. Evol. Microbiol.">
        <title>The Global Catalogue of Microorganisms (GCM) 10K type strain sequencing project: providing services to taxonomists for standard genome sequencing and annotation.</title>
        <authorList>
            <consortium name="The Broad Institute Genomics Platform"/>
            <consortium name="The Broad Institute Genome Sequencing Center for Infectious Disease"/>
            <person name="Wu L."/>
            <person name="Ma J."/>
        </authorList>
    </citation>
    <scope>NUCLEOTIDE SEQUENCE [LARGE SCALE GENOMIC DNA]</scope>
    <source>
        <strain evidence="2 3">JCM 16117</strain>
    </source>
</reference>
<evidence type="ECO:0000259" key="1">
    <source>
        <dbReference type="Pfam" id="PF00198"/>
    </source>
</evidence>
<gene>
    <name evidence="2" type="ORF">GCM10009851_40200</name>
</gene>
<dbReference type="InterPro" id="IPR045257">
    <property type="entry name" value="E2/Pdx1"/>
</dbReference>
<dbReference type="SUPFAM" id="SSF52777">
    <property type="entry name" value="CoA-dependent acyltransferases"/>
    <property type="match status" value="1"/>
</dbReference>
<protein>
    <recommendedName>
        <fullName evidence="1">2-oxoacid dehydrogenase acyltransferase catalytic domain-containing protein</fullName>
    </recommendedName>
</protein>
<keyword evidence="3" id="KW-1185">Reference proteome</keyword>